<evidence type="ECO:0000313" key="2">
    <source>
        <dbReference type="EMBL" id="GGZ21768.1"/>
    </source>
</evidence>
<comment type="caution">
    <text evidence="2">The sequence shown here is derived from an EMBL/GenBank/DDBJ whole genome shotgun (WGS) entry which is preliminary data.</text>
</comment>
<accession>A0A918PT20</accession>
<dbReference type="AlphaFoldDB" id="A0A918PT20"/>
<proteinExistence type="predicted"/>
<dbReference type="EMBL" id="BMZB01000001">
    <property type="protein sequence ID" value="GGZ21768.1"/>
    <property type="molecule type" value="Genomic_DNA"/>
</dbReference>
<reference evidence="2" key="1">
    <citation type="journal article" date="2014" name="Int. J. Syst. Evol. Microbiol.">
        <title>Complete genome sequence of Corynebacterium casei LMG S-19264T (=DSM 44701T), isolated from a smear-ripened cheese.</title>
        <authorList>
            <consortium name="US DOE Joint Genome Institute (JGI-PGF)"/>
            <person name="Walter F."/>
            <person name="Albersmeier A."/>
            <person name="Kalinowski J."/>
            <person name="Ruckert C."/>
        </authorList>
    </citation>
    <scope>NUCLEOTIDE SEQUENCE</scope>
    <source>
        <strain evidence="2">KCTC 32296</strain>
    </source>
</reference>
<dbReference type="RefSeq" id="WP_189484618.1">
    <property type="nucleotide sequence ID" value="NZ_BMZB01000001.1"/>
</dbReference>
<gene>
    <name evidence="2" type="ORF">GCM10011273_03190</name>
</gene>
<feature type="region of interest" description="Disordered" evidence="1">
    <location>
        <begin position="84"/>
        <end position="106"/>
    </location>
</feature>
<organism evidence="2 3">
    <name type="scientific">Asticcacaulis endophyticus</name>
    <dbReference type="NCBI Taxonomy" id="1395890"/>
    <lineage>
        <taxon>Bacteria</taxon>
        <taxon>Pseudomonadati</taxon>
        <taxon>Pseudomonadota</taxon>
        <taxon>Alphaproteobacteria</taxon>
        <taxon>Caulobacterales</taxon>
        <taxon>Caulobacteraceae</taxon>
        <taxon>Asticcacaulis</taxon>
    </lineage>
</organism>
<evidence type="ECO:0000313" key="3">
    <source>
        <dbReference type="Proteomes" id="UP000662572"/>
    </source>
</evidence>
<sequence length="106" mass="10997">MLVKNITNGPKGLNALAGQVVLEPGQTADVEISDDELKASKATKWFAFAKDAEKADKTEAAADDEVAKLREEVAALKAANDKLKADADKTEAAAKAAATGQGGEKK</sequence>
<keyword evidence="3" id="KW-1185">Reference proteome</keyword>
<reference evidence="2" key="2">
    <citation type="submission" date="2020-09" db="EMBL/GenBank/DDBJ databases">
        <authorList>
            <person name="Sun Q."/>
            <person name="Kim S."/>
        </authorList>
    </citation>
    <scope>NUCLEOTIDE SEQUENCE</scope>
    <source>
        <strain evidence="2">KCTC 32296</strain>
    </source>
</reference>
<protein>
    <submittedName>
        <fullName evidence="2">Uncharacterized protein</fullName>
    </submittedName>
</protein>
<dbReference type="Proteomes" id="UP000662572">
    <property type="component" value="Unassembled WGS sequence"/>
</dbReference>
<name>A0A918PT20_9CAUL</name>
<evidence type="ECO:0000256" key="1">
    <source>
        <dbReference type="SAM" id="MobiDB-lite"/>
    </source>
</evidence>